<organism evidence="14 15">
    <name type="scientific">Lates calcarifer</name>
    <name type="common">Barramundi</name>
    <name type="synonym">Holocentrus calcarifer</name>
    <dbReference type="NCBI Taxonomy" id="8187"/>
    <lineage>
        <taxon>Eukaryota</taxon>
        <taxon>Metazoa</taxon>
        <taxon>Chordata</taxon>
        <taxon>Craniata</taxon>
        <taxon>Vertebrata</taxon>
        <taxon>Euteleostomi</taxon>
        <taxon>Actinopterygii</taxon>
        <taxon>Neopterygii</taxon>
        <taxon>Teleostei</taxon>
        <taxon>Neoteleostei</taxon>
        <taxon>Acanthomorphata</taxon>
        <taxon>Carangaria</taxon>
        <taxon>Carangaria incertae sedis</taxon>
        <taxon>Centropomidae</taxon>
        <taxon>Lates</taxon>
    </lineage>
</organism>
<keyword evidence="10" id="KW-0393">Immunoglobulin domain</keyword>
<feature type="domain" description="Ig-like" evidence="13">
    <location>
        <begin position="111"/>
        <end position="193"/>
    </location>
</feature>
<evidence type="ECO:0000313" key="14">
    <source>
        <dbReference type="Proteomes" id="UP000694890"/>
    </source>
</evidence>
<evidence type="ECO:0000256" key="9">
    <source>
        <dbReference type="ARBA" id="ARBA00023180"/>
    </source>
</evidence>
<protein>
    <submittedName>
        <fullName evidence="15">Uncharacterized protein LOC108893361</fullName>
    </submittedName>
</protein>
<keyword evidence="3 12" id="KW-0732">Signal</keyword>
<evidence type="ECO:0000256" key="8">
    <source>
        <dbReference type="ARBA" id="ARBA00023157"/>
    </source>
</evidence>
<evidence type="ECO:0000256" key="2">
    <source>
        <dbReference type="ARBA" id="ARBA00022692"/>
    </source>
</evidence>
<feature type="domain" description="Ig-like" evidence="13">
    <location>
        <begin position="850"/>
        <end position="959"/>
    </location>
</feature>
<dbReference type="InterPro" id="IPR036179">
    <property type="entry name" value="Ig-like_dom_sf"/>
</dbReference>
<keyword evidence="5" id="KW-0130">Cell adhesion</keyword>
<keyword evidence="6" id="KW-1133">Transmembrane helix</keyword>
<keyword evidence="4" id="KW-0677">Repeat</keyword>
<feature type="domain" description="Ig-like" evidence="13">
    <location>
        <begin position="489"/>
        <end position="571"/>
    </location>
</feature>
<feature type="domain" description="Ig-like" evidence="13">
    <location>
        <begin position="1083"/>
        <end position="1181"/>
    </location>
</feature>
<evidence type="ECO:0000313" key="15">
    <source>
        <dbReference type="RefSeq" id="XP_050926215.1"/>
    </source>
</evidence>
<dbReference type="PANTHER" id="PTHR13771">
    <property type="entry name" value="INTERCELLULAR ADHESION MOLECULE"/>
    <property type="match status" value="1"/>
</dbReference>
<evidence type="ECO:0000256" key="5">
    <source>
        <dbReference type="ARBA" id="ARBA00022889"/>
    </source>
</evidence>
<dbReference type="SMART" id="SM00409">
    <property type="entry name" value="IG"/>
    <property type="match status" value="7"/>
</dbReference>
<evidence type="ECO:0000256" key="1">
    <source>
        <dbReference type="ARBA" id="ARBA00004479"/>
    </source>
</evidence>
<proteinExistence type="predicted"/>
<dbReference type="GO" id="GO:0098609">
    <property type="term" value="P:cell-cell adhesion"/>
    <property type="evidence" value="ECO:0007669"/>
    <property type="project" value="InterPro"/>
</dbReference>
<keyword evidence="7" id="KW-0472">Membrane</keyword>
<dbReference type="PANTHER" id="PTHR13771:SF9">
    <property type="entry name" value="INTERCELLULAR ADHESION MOLECULE 5"/>
    <property type="match status" value="1"/>
</dbReference>
<evidence type="ECO:0000256" key="6">
    <source>
        <dbReference type="ARBA" id="ARBA00022989"/>
    </source>
</evidence>
<dbReference type="GO" id="GO:0005178">
    <property type="term" value="F:integrin binding"/>
    <property type="evidence" value="ECO:0007669"/>
    <property type="project" value="InterPro"/>
</dbReference>
<dbReference type="InterPro" id="IPR047012">
    <property type="entry name" value="ICAM_VCAM"/>
</dbReference>
<feature type="domain" description="Ig-like" evidence="13">
    <location>
        <begin position="736"/>
        <end position="832"/>
    </location>
</feature>
<keyword evidence="9" id="KW-0325">Glycoprotein</keyword>
<feature type="chain" id="PRO_5042551262" evidence="12">
    <location>
        <begin position="23"/>
        <end position="1521"/>
    </location>
</feature>
<dbReference type="InterPro" id="IPR003987">
    <property type="entry name" value="ICAM_VCAM_N"/>
</dbReference>
<evidence type="ECO:0000256" key="4">
    <source>
        <dbReference type="ARBA" id="ARBA00022737"/>
    </source>
</evidence>
<feature type="region of interest" description="Disordered" evidence="11">
    <location>
        <begin position="198"/>
        <end position="237"/>
    </location>
</feature>
<feature type="compositionally biased region" description="Low complexity" evidence="11">
    <location>
        <begin position="348"/>
        <end position="368"/>
    </location>
</feature>
<dbReference type="SUPFAM" id="SSF48726">
    <property type="entry name" value="Immunoglobulin"/>
    <property type="match status" value="10"/>
</dbReference>
<evidence type="ECO:0000256" key="12">
    <source>
        <dbReference type="SAM" id="SignalP"/>
    </source>
</evidence>
<dbReference type="RefSeq" id="XP_050926215.1">
    <property type="nucleotide sequence ID" value="XM_051070258.1"/>
</dbReference>
<dbReference type="InterPro" id="IPR013783">
    <property type="entry name" value="Ig-like_fold"/>
</dbReference>
<dbReference type="GeneID" id="108893361"/>
<name>A0AAJ8DP21_LATCA</name>
<dbReference type="InterPro" id="IPR007110">
    <property type="entry name" value="Ig-like_dom"/>
</dbReference>
<feature type="domain" description="Ig-like" evidence="13">
    <location>
        <begin position="240"/>
        <end position="338"/>
    </location>
</feature>
<dbReference type="Gene3D" id="2.60.40.10">
    <property type="entry name" value="Immunoglobulins"/>
    <property type="match status" value="13"/>
</dbReference>
<feature type="domain" description="Ig-like" evidence="13">
    <location>
        <begin position="1390"/>
        <end position="1488"/>
    </location>
</feature>
<dbReference type="PRINTS" id="PR01472">
    <property type="entry name" value="ICAMVCAM1"/>
</dbReference>
<keyword evidence="2" id="KW-0812">Transmembrane</keyword>
<feature type="signal peptide" evidence="12">
    <location>
        <begin position="1"/>
        <end position="22"/>
    </location>
</feature>
<evidence type="ECO:0000256" key="10">
    <source>
        <dbReference type="ARBA" id="ARBA00023319"/>
    </source>
</evidence>
<feature type="region of interest" description="Disordered" evidence="11">
    <location>
        <begin position="838"/>
        <end position="862"/>
    </location>
</feature>
<gene>
    <name evidence="15" type="primary">LOC108893361</name>
</gene>
<evidence type="ECO:0000256" key="11">
    <source>
        <dbReference type="SAM" id="MobiDB-lite"/>
    </source>
</evidence>
<evidence type="ECO:0000256" key="7">
    <source>
        <dbReference type="ARBA" id="ARBA00023136"/>
    </source>
</evidence>
<evidence type="ECO:0000256" key="3">
    <source>
        <dbReference type="ARBA" id="ARBA00022729"/>
    </source>
</evidence>
<feature type="region of interest" description="Disordered" evidence="11">
    <location>
        <begin position="329"/>
        <end position="368"/>
    </location>
</feature>
<evidence type="ECO:0000259" key="13">
    <source>
        <dbReference type="PROSITE" id="PS50835"/>
    </source>
</evidence>
<accession>A0AAJ8DP21</accession>
<dbReference type="Proteomes" id="UP000694890">
    <property type="component" value="Linkage group LG5"/>
</dbReference>
<feature type="compositionally biased region" description="Low complexity" evidence="11">
    <location>
        <begin position="595"/>
        <end position="617"/>
    </location>
</feature>
<dbReference type="GO" id="GO:0016020">
    <property type="term" value="C:membrane"/>
    <property type="evidence" value="ECO:0007669"/>
    <property type="project" value="UniProtKB-SubCell"/>
</dbReference>
<comment type="subcellular location">
    <subcellularLocation>
        <location evidence="1">Membrane</location>
        <topology evidence="1">Single-pass type I membrane protein</topology>
    </subcellularLocation>
</comment>
<feature type="compositionally biased region" description="Low complexity" evidence="11">
    <location>
        <begin position="842"/>
        <end position="862"/>
    </location>
</feature>
<feature type="compositionally biased region" description="Low complexity" evidence="11">
    <location>
        <begin position="219"/>
        <end position="236"/>
    </location>
</feature>
<feature type="region of interest" description="Disordered" evidence="11">
    <location>
        <begin position="592"/>
        <end position="617"/>
    </location>
</feature>
<reference evidence="15" key="1">
    <citation type="submission" date="2025-08" db="UniProtKB">
        <authorList>
            <consortium name="RefSeq"/>
        </authorList>
    </citation>
    <scope>IDENTIFICATION</scope>
    <source>
        <tissue evidence="15">Brain</tissue>
    </source>
</reference>
<dbReference type="InterPro" id="IPR003599">
    <property type="entry name" value="Ig_sub"/>
</dbReference>
<sequence>MFFILLVFSLMSFLCDFHVSSCDENCEDKPVFTPSRLVVKNNDPTSATCSVKNVYDIFSLEKSLGNHTRNATEILWKVQKMTEWEMSPMCYYELADHQCCSKLPITVYKPPDNVSFSFRNHSGPLLEGHQYTLQCEVHNVAPVENLTVTFYRGKTALGQLQSNNTEKTPVTEIFSLNINTRKEHDRVQYWCEAKLELGPEGPQPPPVATSEKFSATVNSTPASGTTPSTSSTLIPSFKPPDNVSFSFRDHSGPLLEGHQYTLQCEVHNVAPVENLTVTFYRGQTALGQLQSNNTEKKPVTEIFSLNINTRKEHDGVQYWCEAKLELGPEGPQPPPVVTSEKFSATVNSTPAPGTTPSTSSTPTPSFKPPDSVSIGFNYGRMLKYRQYSLLCKVQKVAPVENVIVTLYRGQTALCQLQSNNTEKKPVTEIFSLNINTSKEDDGVQYWCEAKLELGPEGPQPPPVVMSEKFSSPWTIPSTSSTPIPSFKPPDNVSISFRNHSGPLLEGHQYTLQCEVHNVAPVENLIVTFYRGQTALGQLQSNNTEKKPVTEIFTLNINTRKEDDGVQYWCEARLGPEGPQPPLVVMSEKFSATVNSTPAPGTTPSTSSTPTPSFKPPDSVSIGFNYGRMLKYRQYSLLCKVQKVAPVENVIVTLYRGQTALCQLQSNNTEKKPVTEIFSLNINTSKEDDGVQYWCEAKLELGPEGPQPPPVVMSEKFSSPWTIPSTSSTPIPSFKPPDNVSISFRNHSGPLLEGHQYTLQCEVHNVAPVENLTVTFYRGQTALGQLQSNNTEKKPVTEIFTLNINTRKEDDGVQYWCEARLGPEGPQPPLVVTSEKISATVNSTPAPGTTPSTSSTPTPSFKPPDSVSIGFNYGQMRKYGQFSLLCKVHKAALVENLTVTFYRGQTALGQLQSNNTEKKPVTEILTLSINTSKEDDGVQYWCEAKLELGLEGPQPPLVLTSEKFSSPWTIPSTSSTPIPSFSMCFMLLFFSLADCDPDCRDKPVFKPSRLVVKYNDSTSATCSVKDVYEIFILEKSLGDLKTNGTEILWTVEKMTEWDPFVMCYYELADHHCCRTLSVTVYKPPDNVSISFRDHSGPLLEGHQYILQCEVHNVAPVENLTVTFYRGQTALGQLQSNNTEKKPVTEIFTLSINTRKEDDGVQYWCEAKLELGPERPQPPIVLSSHQRIRATVLYKPQLLVPPHPDQITITEGSPLQLNCTAVGNPSPSYTWVLPPSSLLPSNSNVLTIKSVASDPGHSTPVKFCKPAAQSSIRILLDLSAAFDMVDQHILQSVLSNMGISDEYCPDKPVFNPSRLVVKYGDPVSVTCSIRQSYQDYFLGLVNFMGNHTTNGTTILWEVENMTEWRTLTKCCHINATHYCCCSKLPITVYKPPDSVSFSFRDHSGPLLEGHQYTLQCEVHNVAPVENLTVTFYRGQTALGQLQSNNTEKTPVTEIFTLNINTSKEDDGVQYWCEAKLELGPEGPQPLLVVTSEKFSSPWTIPSTSSTPIPSFSMCFMLLSFSLV</sequence>
<keyword evidence="8" id="KW-1015">Disulfide bond</keyword>
<feature type="domain" description="Ig-like" evidence="13">
    <location>
        <begin position="1194"/>
        <end position="1262"/>
    </location>
</feature>
<dbReference type="PROSITE" id="PS50835">
    <property type="entry name" value="IG_LIKE"/>
    <property type="match status" value="8"/>
</dbReference>
<dbReference type="KEGG" id="lcf:108893361"/>